<evidence type="ECO:0008006" key="4">
    <source>
        <dbReference type="Google" id="ProtNLM"/>
    </source>
</evidence>
<evidence type="ECO:0000313" key="2">
    <source>
        <dbReference type="EMBL" id="MCQ0970971.1"/>
    </source>
</evidence>
<comment type="caution">
    <text evidence="2">The sequence shown here is derived from an EMBL/GenBank/DDBJ whole genome shotgun (WGS) entry which is preliminary data.</text>
</comment>
<feature type="region of interest" description="Disordered" evidence="1">
    <location>
        <begin position="1"/>
        <end position="32"/>
    </location>
</feature>
<protein>
    <recommendedName>
        <fullName evidence="4">Plasmid segregation centromere-binding protein ParG</fullName>
    </recommendedName>
</protein>
<reference evidence="2 3" key="1">
    <citation type="submission" date="2022-03" db="EMBL/GenBank/DDBJ databases">
        <authorList>
            <person name="He Y."/>
        </authorList>
    </citation>
    <scope>NUCLEOTIDE SEQUENCE [LARGE SCALE GENOMIC DNA]</scope>
    <source>
        <strain evidence="2 3">TK19116</strain>
    </source>
</reference>
<sequence>MTRPPAKARFLSRPGDPDSWIRAADAPPTGKGAGAAFTARLTIDITPELRGRINVAAFRRGITVAVMLRGLLLDREFPPTEGNQP</sequence>
<accession>A0ABT1MTY7</accession>
<gene>
    <name evidence="2" type="ORF">MLD63_11090</name>
</gene>
<dbReference type="EMBL" id="JAKZEU010000004">
    <property type="protein sequence ID" value="MCQ0970971.1"/>
    <property type="molecule type" value="Genomic_DNA"/>
</dbReference>
<evidence type="ECO:0000313" key="3">
    <source>
        <dbReference type="Proteomes" id="UP001203945"/>
    </source>
</evidence>
<dbReference type="Proteomes" id="UP001203945">
    <property type="component" value="Unassembled WGS sequence"/>
</dbReference>
<evidence type="ECO:0000256" key="1">
    <source>
        <dbReference type="SAM" id="MobiDB-lite"/>
    </source>
</evidence>
<keyword evidence="3" id="KW-1185">Reference proteome</keyword>
<organism evidence="2 3">
    <name type="scientific">Paracoccus albicereus</name>
    <dbReference type="NCBI Taxonomy" id="2922394"/>
    <lineage>
        <taxon>Bacteria</taxon>
        <taxon>Pseudomonadati</taxon>
        <taxon>Pseudomonadota</taxon>
        <taxon>Alphaproteobacteria</taxon>
        <taxon>Rhodobacterales</taxon>
        <taxon>Paracoccaceae</taxon>
        <taxon>Paracoccus</taxon>
    </lineage>
</organism>
<name>A0ABT1MTY7_9RHOB</name>
<proteinExistence type="predicted"/>
<dbReference type="RefSeq" id="WP_255329997.1">
    <property type="nucleotide sequence ID" value="NZ_JAKZEU010000004.1"/>
</dbReference>